<keyword evidence="1" id="KW-0812">Transmembrane</keyword>
<dbReference type="Pfam" id="PF03729">
    <property type="entry name" value="DUF308"/>
    <property type="match status" value="1"/>
</dbReference>
<comment type="caution">
    <text evidence="2">The sequence shown here is derived from an EMBL/GenBank/DDBJ whole genome shotgun (WGS) entry which is preliminary data.</text>
</comment>
<feature type="transmembrane region" description="Helical" evidence="1">
    <location>
        <begin position="67"/>
        <end position="86"/>
    </location>
</feature>
<evidence type="ECO:0000313" key="2">
    <source>
        <dbReference type="EMBL" id="MFC6010286.1"/>
    </source>
</evidence>
<feature type="transmembrane region" description="Helical" evidence="1">
    <location>
        <begin position="148"/>
        <end position="169"/>
    </location>
</feature>
<proteinExistence type="predicted"/>
<protein>
    <submittedName>
        <fullName evidence="2">DUF308 domain-containing protein</fullName>
    </submittedName>
</protein>
<evidence type="ECO:0000256" key="1">
    <source>
        <dbReference type="SAM" id="Phobius"/>
    </source>
</evidence>
<keyword evidence="3" id="KW-1185">Reference proteome</keyword>
<feature type="transmembrane region" description="Helical" evidence="1">
    <location>
        <begin position="36"/>
        <end position="55"/>
    </location>
</feature>
<feature type="transmembrane region" description="Helical" evidence="1">
    <location>
        <begin position="12"/>
        <end position="30"/>
    </location>
</feature>
<sequence>MTSGADRTRIVIAVAGGCSFVLGLALLLWPGRDASILAMMFGIWLILSTAVQVYLAMVARIAFPLRVLVLISAVLAGILAGLVFAGGTVELLALWIGMGWAVSGVVQALVGAWDTGLDDGWMHEVCGLVTTALGIAVVAMTFRTVTGLATMTGTGLVVIGVLEMLAGGLGRAALRASHGTPTEAPRTAWTEF</sequence>
<dbReference type="InterPro" id="IPR005325">
    <property type="entry name" value="DUF308_memb"/>
</dbReference>
<keyword evidence="1" id="KW-0472">Membrane</keyword>
<evidence type="ECO:0000313" key="3">
    <source>
        <dbReference type="Proteomes" id="UP001596223"/>
    </source>
</evidence>
<feature type="transmembrane region" description="Helical" evidence="1">
    <location>
        <begin position="125"/>
        <end position="142"/>
    </location>
</feature>
<organism evidence="2 3">
    <name type="scientific">Nocardia lasii</name>
    <dbReference type="NCBI Taxonomy" id="1616107"/>
    <lineage>
        <taxon>Bacteria</taxon>
        <taxon>Bacillati</taxon>
        <taxon>Actinomycetota</taxon>
        <taxon>Actinomycetes</taxon>
        <taxon>Mycobacteriales</taxon>
        <taxon>Nocardiaceae</taxon>
        <taxon>Nocardia</taxon>
    </lineage>
</organism>
<dbReference type="EMBL" id="JBHSQN010000002">
    <property type="protein sequence ID" value="MFC6010286.1"/>
    <property type="molecule type" value="Genomic_DNA"/>
</dbReference>
<gene>
    <name evidence="2" type="ORF">ACFP3H_04430</name>
</gene>
<accession>A0ABW1JLI8</accession>
<dbReference type="RefSeq" id="WP_378599985.1">
    <property type="nucleotide sequence ID" value="NZ_JBHSQN010000002.1"/>
</dbReference>
<reference evidence="3" key="1">
    <citation type="journal article" date="2019" name="Int. J. Syst. Evol. Microbiol.">
        <title>The Global Catalogue of Microorganisms (GCM) 10K type strain sequencing project: providing services to taxonomists for standard genome sequencing and annotation.</title>
        <authorList>
            <consortium name="The Broad Institute Genomics Platform"/>
            <consortium name="The Broad Institute Genome Sequencing Center for Infectious Disease"/>
            <person name="Wu L."/>
            <person name="Ma J."/>
        </authorList>
    </citation>
    <scope>NUCLEOTIDE SEQUENCE [LARGE SCALE GENOMIC DNA]</scope>
    <source>
        <strain evidence="3">CCUG 36956</strain>
    </source>
</reference>
<name>A0ABW1JLI8_9NOCA</name>
<feature type="transmembrane region" description="Helical" evidence="1">
    <location>
        <begin position="92"/>
        <end position="113"/>
    </location>
</feature>
<dbReference type="Proteomes" id="UP001596223">
    <property type="component" value="Unassembled WGS sequence"/>
</dbReference>
<keyword evidence="1" id="KW-1133">Transmembrane helix</keyword>